<evidence type="ECO:0000313" key="3">
    <source>
        <dbReference type="Proteomes" id="UP000053257"/>
    </source>
</evidence>
<dbReference type="PANTHER" id="PTHR34066">
    <property type="entry name" value="GROWTH FACTOR 2"/>
    <property type="match status" value="1"/>
</dbReference>
<proteinExistence type="predicted"/>
<evidence type="ECO:0000313" key="2">
    <source>
        <dbReference type="EMBL" id="KIP12592.1"/>
    </source>
</evidence>
<evidence type="ECO:0008006" key="4">
    <source>
        <dbReference type="Google" id="ProtNLM"/>
    </source>
</evidence>
<dbReference type="AlphaFoldDB" id="A0A0C3SEB2"/>
<dbReference type="Proteomes" id="UP000053257">
    <property type="component" value="Unassembled WGS sequence"/>
</dbReference>
<sequence>MPRSEIDDIFAASNASVSTPAPSTPLVPEKKKKKTKKRKRDDEEKSAAPSETAAQPQSKRKVPETVLDPSVYPTPAQARSTKPQKSQRPDIKKKSRGDREDEERFKDSRGTGPRRKTEEGFLVYKEDELGITDQGGDTPLCPFDCECCK</sequence>
<feature type="compositionally biased region" description="Basic and acidic residues" evidence="1">
    <location>
        <begin position="87"/>
        <end position="121"/>
    </location>
</feature>
<feature type="region of interest" description="Disordered" evidence="1">
    <location>
        <begin position="1"/>
        <end position="121"/>
    </location>
</feature>
<reference evidence="2 3" key="1">
    <citation type="journal article" date="2014" name="PLoS Genet.">
        <title>Analysis of the Phlebiopsis gigantea genome, transcriptome and secretome provides insight into its pioneer colonization strategies of wood.</title>
        <authorList>
            <person name="Hori C."/>
            <person name="Ishida T."/>
            <person name="Igarashi K."/>
            <person name="Samejima M."/>
            <person name="Suzuki H."/>
            <person name="Master E."/>
            <person name="Ferreira P."/>
            <person name="Ruiz-Duenas F.J."/>
            <person name="Held B."/>
            <person name="Canessa P."/>
            <person name="Larrondo L.F."/>
            <person name="Schmoll M."/>
            <person name="Druzhinina I.S."/>
            <person name="Kubicek C.P."/>
            <person name="Gaskell J.A."/>
            <person name="Kersten P."/>
            <person name="St John F."/>
            <person name="Glasner J."/>
            <person name="Sabat G."/>
            <person name="Splinter BonDurant S."/>
            <person name="Syed K."/>
            <person name="Yadav J."/>
            <person name="Mgbeahuruike A.C."/>
            <person name="Kovalchuk A."/>
            <person name="Asiegbu F.O."/>
            <person name="Lackner G."/>
            <person name="Hoffmeister D."/>
            <person name="Rencoret J."/>
            <person name="Gutierrez A."/>
            <person name="Sun H."/>
            <person name="Lindquist E."/>
            <person name="Barry K."/>
            <person name="Riley R."/>
            <person name="Grigoriev I.V."/>
            <person name="Henrissat B."/>
            <person name="Kues U."/>
            <person name="Berka R.M."/>
            <person name="Martinez A.T."/>
            <person name="Covert S.F."/>
            <person name="Blanchette R.A."/>
            <person name="Cullen D."/>
        </authorList>
    </citation>
    <scope>NUCLEOTIDE SEQUENCE [LARGE SCALE GENOMIC DNA]</scope>
    <source>
        <strain evidence="2 3">11061_1 CR5-6</strain>
    </source>
</reference>
<accession>A0A0C3SEB2</accession>
<organism evidence="2 3">
    <name type="scientific">Phlebiopsis gigantea (strain 11061_1 CR5-6)</name>
    <name type="common">White-rot fungus</name>
    <name type="synonym">Peniophora gigantea</name>
    <dbReference type="NCBI Taxonomy" id="745531"/>
    <lineage>
        <taxon>Eukaryota</taxon>
        <taxon>Fungi</taxon>
        <taxon>Dikarya</taxon>
        <taxon>Basidiomycota</taxon>
        <taxon>Agaricomycotina</taxon>
        <taxon>Agaricomycetes</taxon>
        <taxon>Polyporales</taxon>
        <taxon>Phanerochaetaceae</taxon>
        <taxon>Phlebiopsis</taxon>
    </lineage>
</organism>
<dbReference type="EMBL" id="KN840439">
    <property type="protein sequence ID" value="KIP12592.1"/>
    <property type="molecule type" value="Genomic_DNA"/>
</dbReference>
<dbReference type="HOGENOM" id="CLU_103523_1_1_1"/>
<protein>
    <recommendedName>
        <fullName evidence="4">DUF1764-domain-containing protein</fullName>
    </recommendedName>
</protein>
<gene>
    <name evidence="2" type="ORF">PHLGIDRAFT_61567</name>
</gene>
<evidence type="ECO:0000256" key="1">
    <source>
        <dbReference type="SAM" id="MobiDB-lite"/>
    </source>
</evidence>
<dbReference type="PANTHER" id="PTHR34066:SF1">
    <property type="entry name" value="DUF1764 FAMILY PROTEIN"/>
    <property type="match status" value="1"/>
</dbReference>
<feature type="compositionally biased region" description="Basic residues" evidence="1">
    <location>
        <begin position="30"/>
        <end position="39"/>
    </location>
</feature>
<dbReference type="OrthoDB" id="20835at2759"/>
<feature type="compositionally biased region" description="Polar residues" evidence="1">
    <location>
        <begin position="77"/>
        <end position="86"/>
    </location>
</feature>
<name>A0A0C3SEB2_PHLG1</name>
<keyword evidence="3" id="KW-1185">Reference proteome</keyword>
<dbReference type="Pfam" id="PF08576">
    <property type="entry name" value="DUF1764"/>
    <property type="match status" value="1"/>
</dbReference>
<dbReference type="InterPro" id="IPR013885">
    <property type="entry name" value="DUF1764_euk"/>
</dbReference>